<dbReference type="RefSeq" id="WP_183205393.1">
    <property type="nucleotide sequence ID" value="NZ_BAAAER010000003.1"/>
</dbReference>
<dbReference type="PANTHER" id="PTHR43194:SF5">
    <property type="entry name" value="PIMELOYL-[ACYL-CARRIER PROTEIN] METHYL ESTER ESTERASE"/>
    <property type="match status" value="1"/>
</dbReference>
<protein>
    <submittedName>
        <fullName evidence="2">Pimeloyl-ACP methyl ester carboxylesterase</fullName>
    </submittedName>
</protein>
<feature type="domain" description="AB hydrolase-1" evidence="1">
    <location>
        <begin position="64"/>
        <end position="306"/>
    </location>
</feature>
<dbReference type="PANTHER" id="PTHR43194">
    <property type="entry name" value="HYDROLASE ALPHA/BETA FOLD FAMILY"/>
    <property type="match status" value="1"/>
</dbReference>
<dbReference type="Gene3D" id="3.40.50.1820">
    <property type="entry name" value="alpha/beta hydrolase"/>
    <property type="match status" value="1"/>
</dbReference>
<comment type="caution">
    <text evidence="2">The sequence shown here is derived from an EMBL/GenBank/DDBJ whole genome shotgun (WGS) entry which is preliminary data.</text>
</comment>
<dbReference type="InterPro" id="IPR050228">
    <property type="entry name" value="Carboxylesterase_BioH"/>
</dbReference>
<dbReference type="Proteomes" id="UP000529946">
    <property type="component" value="Unassembled WGS sequence"/>
</dbReference>
<dbReference type="AlphaFoldDB" id="A0A7W6JHD9"/>
<dbReference type="InterPro" id="IPR029058">
    <property type="entry name" value="AB_hydrolase_fold"/>
</dbReference>
<evidence type="ECO:0000313" key="2">
    <source>
        <dbReference type="EMBL" id="MBB4084166.1"/>
    </source>
</evidence>
<evidence type="ECO:0000259" key="1">
    <source>
        <dbReference type="Pfam" id="PF12697"/>
    </source>
</evidence>
<dbReference type="InterPro" id="IPR000073">
    <property type="entry name" value="AB_hydrolase_1"/>
</dbReference>
<sequence>MLHIRTLRGRPTLRAVLLAAASIAVVGGAFLALPAEAAPVGATAPAPFVSDRLSVEVVGSGPDVILIPGFGCSREVWRAEAERLKATHRVHLVQLAGFAGEPWTHGDGPFVQPVVDELARYIRDGGLQGAAVVGHSMGGMSALMLAQQRPELVGKVMTVDSLPFFSALYGPTATPESARPFADQAAAGILAADPASFRAGQARQAIGLARDPAARERMVEWTAAGDRRAMATAIREVMTTDLRPGLAAMTTPVWAPYASDADGGAPAELADGMWAREYAVLPGVKLIRVDGSRHFIMADQPAAFADLMDRFLAAE</sequence>
<proteinExistence type="predicted"/>
<dbReference type="SUPFAM" id="SSF53474">
    <property type="entry name" value="alpha/beta-Hydrolases"/>
    <property type="match status" value="1"/>
</dbReference>
<keyword evidence="3" id="KW-1185">Reference proteome</keyword>
<dbReference type="EMBL" id="JACIDM010000003">
    <property type="protein sequence ID" value="MBB4084166.1"/>
    <property type="molecule type" value="Genomic_DNA"/>
</dbReference>
<reference evidence="2 3" key="1">
    <citation type="submission" date="2020-08" db="EMBL/GenBank/DDBJ databases">
        <title>Genomic Encyclopedia of Type Strains, Phase IV (KMG-IV): sequencing the most valuable type-strain genomes for metagenomic binning, comparative biology and taxonomic classification.</title>
        <authorList>
            <person name="Goeker M."/>
        </authorList>
    </citation>
    <scope>NUCLEOTIDE SEQUENCE [LARGE SCALE GENOMIC DNA]</scope>
    <source>
        <strain evidence="2 3">DSM 23960</strain>
    </source>
</reference>
<name>A0A7W6JHD9_9CAUL</name>
<accession>A0A7W6JHD9</accession>
<dbReference type="Pfam" id="PF12697">
    <property type="entry name" value="Abhydrolase_6"/>
    <property type="match status" value="1"/>
</dbReference>
<evidence type="ECO:0000313" key="3">
    <source>
        <dbReference type="Proteomes" id="UP000529946"/>
    </source>
</evidence>
<gene>
    <name evidence="2" type="ORF">GGR12_003054</name>
</gene>
<organism evidence="2 3">
    <name type="scientific">Brevundimonas lenta</name>
    <dbReference type="NCBI Taxonomy" id="424796"/>
    <lineage>
        <taxon>Bacteria</taxon>
        <taxon>Pseudomonadati</taxon>
        <taxon>Pseudomonadota</taxon>
        <taxon>Alphaproteobacteria</taxon>
        <taxon>Caulobacterales</taxon>
        <taxon>Caulobacteraceae</taxon>
        <taxon>Brevundimonas</taxon>
    </lineage>
</organism>